<dbReference type="OrthoDB" id="6272870at2"/>
<gene>
    <name evidence="3" type="ORF">EDC91_1537</name>
</gene>
<feature type="region of interest" description="Disordered" evidence="1">
    <location>
        <begin position="95"/>
        <end position="137"/>
    </location>
</feature>
<sequence>MVFQPQVLINHQQKLNARPLWRYLLPVALFHMVIATYLSYKATPPTLTPTIIGTPTPIHAFLYQTPAKNIAVSTPQATTNSTVKTLPTTQHLNMRQTAEKPPQPHHDNSTAKTTISATAQKTPNTSATANPPETTAVKTPDIRNITARYLQQQQLETLNQIATEHARQQTAHKTLSVMTPEPKSLVLPTLPMGERNGSLDSPLDPNRIVKQGDICYRVVKTPTQLNPDAENLGFPFKCAPTDDEKLLEASLKKRISQHR</sequence>
<proteinExistence type="predicted"/>
<evidence type="ECO:0000313" key="4">
    <source>
        <dbReference type="Proteomes" id="UP000294832"/>
    </source>
</evidence>
<dbReference type="EMBL" id="SLWF01000053">
    <property type="protein sequence ID" value="TCN76639.1"/>
    <property type="molecule type" value="Genomic_DNA"/>
</dbReference>
<evidence type="ECO:0000256" key="1">
    <source>
        <dbReference type="SAM" id="MobiDB-lite"/>
    </source>
</evidence>
<feature type="compositionally biased region" description="Polar residues" evidence="1">
    <location>
        <begin position="110"/>
        <end position="137"/>
    </location>
</feature>
<accession>A0A4R2F6E0</accession>
<name>A0A4R2F6E0_9GAMM</name>
<dbReference type="RefSeq" id="WP_133040631.1">
    <property type="nucleotide sequence ID" value="NZ_SLWF01000053.1"/>
</dbReference>
<keyword evidence="4" id="KW-1185">Reference proteome</keyword>
<keyword evidence="2" id="KW-0812">Transmembrane</keyword>
<reference evidence="3 4" key="1">
    <citation type="submission" date="2019-03" db="EMBL/GenBank/DDBJ databases">
        <title>Freshwater and sediment microbial communities from various areas in North America, analyzing microbe dynamics in response to fracking.</title>
        <authorList>
            <person name="Lamendella R."/>
        </authorList>
    </citation>
    <scope>NUCLEOTIDE SEQUENCE [LARGE SCALE GENOMIC DNA]</scope>
    <source>
        <strain evidence="3 4">74A</strain>
    </source>
</reference>
<dbReference type="Proteomes" id="UP000294832">
    <property type="component" value="Unassembled WGS sequence"/>
</dbReference>
<evidence type="ECO:0000313" key="3">
    <source>
        <dbReference type="EMBL" id="TCN76639.1"/>
    </source>
</evidence>
<keyword evidence="2" id="KW-0472">Membrane</keyword>
<evidence type="ECO:0000256" key="2">
    <source>
        <dbReference type="SAM" id="Phobius"/>
    </source>
</evidence>
<feature type="transmembrane region" description="Helical" evidence="2">
    <location>
        <begin position="20"/>
        <end position="40"/>
    </location>
</feature>
<dbReference type="AlphaFoldDB" id="A0A4R2F6E0"/>
<organism evidence="3 4">
    <name type="scientific">Shewanella fodinae</name>
    <dbReference type="NCBI Taxonomy" id="552357"/>
    <lineage>
        <taxon>Bacteria</taxon>
        <taxon>Pseudomonadati</taxon>
        <taxon>Pseudomonadota</taxon>
        <taxon>Gammaproteobacteria</taxon>
        <taxon>Alteromonadales</taxon>
        <taxon>Shewanellaceae</taxon>
        <taxon>Shewanella</taxon>
    </lineage>
</organism>
<comment type="caution">
    <text evidence="3">The sequence shown here is derived from an EMBL/GenBank/DDBJ whole genome shotgun (WGS) entry which is preliminary data.</text>
</comment>
<keyword evidence="2" id="KW-1133">Transmembrane helix</keyword>
<protein>
    <submittedName>
        <fullName evidence="3">Uncharacterized protein</fullName>
    </submittedName>
</protein>